<feature type="transmembrane region" description="Helical" evidence="10">
    <location>
        <begin position="245"/>
        <end position="269"/>
    </location>
</feature>
<keyword evidence="5 10" id="KW-0552">Olfaction</keyword>
<keyword evidence="3 10" id="KW-0716">Sensory transduction</keyword>
<dbReference type="EMBL" id="SGBU01000268">
    <property type="protein sequence ID" value="KAF3054437.1"/>
    <property type="molecule type" value="Genomic_DNA"/>
</dbReference>
<comment type="similarity">
    <text evidence="10">Belongs to the insect chemoreceptor superfamily. Heteromeric odorant receptor channel (TC 1.A.69) family.</text>
</comment>
<keyword evidence="7 10" id="KW-0472">Membrane</keyword>
<comment type="caution">
    <text evidence="11">The sequence shown here is derived from an EMBL/GenBank/DDBJ whole genome shotgun (WGS) entry which is preliminary data.</text>
</comment>
<evidence type="ECO:0000313" key="12">
    <source>
        <dbReference type="Proteomes" id="UP000479987"/>
    </source>
</evidence>
<evidence type="ECO:0000256" key="3">
    <source>
        <dbReference type="ARBA" id="ARBA00022606"/>
    </source>
</evidence>
<evidence type="ECO:0000256" key="5">
    <source>
        <dbReference type="ARBA" id="ARBA00022725"/>
    </source>
</evidence>
<keyword evidence="9 10" id="KW-0807">Transducer</keyword>
<feature type="transmembrane region" description="Helical" evidence="10">
    <location>
        <begin position="289"/>
        <end position="308"/>
    </location>
</feature>
<evidence type="ECO:0000256" key="8">
    <source>
        <dbReference type="ARBA" id="ARBA00023170"/>
    </source>
</evidence>
<organism evidence="11 12">
    <name type="scientific">Nylanderia fulva</name>
    <dbReference type="NCBI Taxonomy" id="613905"/>
    <lineage>
        <taxon>Eukaryota</taxon>
        <taxon>Metazoa</taxon>
        <taxon>Ecdysozoa</taxon>
        <taxon>Arthropoda</taxon>
        <taxon>Hexapoda</taxon>
        <taxon>Insecta</taxon>
        <taxon>Pterygota</taxon>
        <taxon>Neoptera</taxon>
        <taxon>Endopterygota</taxon>
        <taxon>Hymenoptera</taxon>
        <taxon>Apocrita</taxon>
        <taxon>Aculeata</taxon>
        <taxon>Formicoidea</taxon>
        <taxon>Formicidae</taxon>
        <taxon>Formicinae</taxon>
        <taxon>Nylanderia</taxon>
    </lineage>
</organism>
<dbReference type="PANTHER" id="PTHR21137:SF35">
    <property type="entry name" value="ODORANT RECEPTOR 19A-RELATED"/>
    <property type="match status" value="1"/>
</dbReference>
<feature type="transmembrane region" description="Helical" evidence="10">
    <location>
        <begin position="112"/>
        <end position="134"/>
    </location>
</feature>
<protein>
    <recommendedName>
        <fullName evidence="10">Odorant receptor</fullName>
    </recommendedName>
</protein>
<reference evidence="11 12" key="1">
    <citation type="submission" date="2019-08" db="EMBL/GenBank/DDBJ databases">
        <title>High quality draft denovo assembly of Nylanderia fulva.</title>
        <authorList>
            <person name="Vargo E.L."/>
            <person name="Tarone A.M."/>
            <person name="Konganti K.R."/>
        </authorList>
    </citation>
    <scope>NUCLEOTIDE SEQUENCE [LARGE SCALE GENOMIC DNA]</scope>
    <source>
        <strain evidence="11">TAMU-Nful-2015</strain>
        <tissue evidence="11">Whole body</tissue>
    </source>
</reference>
<evidence type="ECO:0000256" key="2">
    <source>
        <dbReference type="ARBA" id="ARBA00022475"/>
    </source>
</evidence>
<comment type="subcellular location">
    <subcellularLocation>
        <location evidence="1 10">Cell membrane</location>
        <topology evidence="1 10">Multi-pass membrane protein</topology>
    </subcellularLocation>
</comment>
<dbReference type="GO" id="GO:0005549">
    <property type="term" value="F:odorant binding"/>
    <property type="evidence" value="ECO:0007669"/>
    <property type="project" value="InterPro"/>
</dbReference>
<dbReference type="Proteomes" id="UP000479987">
    <property type="component" value="Unassembled WGS sequence"/>
</dbReference>
<accession>A0A6G1LQM4</accession>
<keyword evidence="6 10" id="KW-1133">Transmembrane helix</keyword>
<feature type="transmembrane region" description="Helical" evidence="10">
    <location>
        <begin position="26"/>
        <end position="47"/>
    </location>
</feature>
<evidence type="ECO:0000256" key="1">
    <source>
        <dbReference type="ARBA" id="ARBA00004651"/>
    </source>
</evidence>
<dbReference type="GO" id="GO:0004984">
    <property type="term" value="F:olfactory receptor activity"/>
    <property type="evidence" value="ECO:0007669"/>
    <property type="project" value="InterPro"/>
</dbReference>
<dbReference type="GO" id="GO:0005886">
    <property type="term" value="C:plasma membrane"/>
    <property type="evidence" value="ECO:0007669"/>
    <property type="project" value="UniProtKB-SubCell"/>
</dbReference>
<dbReference type="InterPro" id="IPR004117">
    <property type="entry name" value="7tm6_olfct_rcpt"/>
</dbReference>
<comment type="caution">
    <text evidence="10">Lacks conserved residue(s) required for the propagation of feature annotation.</text>
</comment>
<keyword evidence="8 10" id="KW-0675">Receptor</keyword>
<evidence type="ECO:0000256" key="7">
    <source>
        <dbReference type="ARBA" id="ARBA00023136"/>
    </source>
</evidence>
<name>A0A6G1LQM4_9HYME</name>
<feature type="transmembrane region" description="Helical" evidence="10">
    <location>
        <begin position="173"/>
        <end position="198"/>
    </location>
</feature>
<feature type="transmembrane region" description="Helical" evidence="10">
    <location>
        <begin position="67"/>
        <end position="86"/>
    </location>
</feature>
<keyword evidence="12" id="KW-1185">Reference proteome</keyword>
<evidence type="ECO:0000256" key="6">
    <source>
        <dbReference type="ARBA" id="ARBA00022989"/>
    </source>
</evidence>
<dbReference type="GO" id="GO:0007165">
    <property type="term" value="P:signal transduction"/>
    <property type="evidence" value="ECO:0007669"/>
    <property type="project" value="UniProtKB-KW"/>
</dbReference>
<evidence type="ECO:0000256" key="4">
    <source>
        <dbReference type="ARBA" id="ARBA00022692"/>
    </source>
</evidence>
<dbReference type="AlphaFoldDB" id="A0A6G1LQM4"/>
<evidence type="ECO:0000256" key="9">
    <source>
        <dbReference type="ARBA" id="ARBA00023224"/>
    </source>
</evidence>
<gene>
    <name evidence="11" type="primary">Or-054</name>
    <name evidence="11" type="synonym">Nful_v1.0-Or-054</name>
    <name evidence="11" type="ORF">NFUL_NFUL000241</name>
</gene>
<keyword evidence="2" id="KW-1003">Cell membrane</keyword>
<evidence type="ECO:0000256" key="10">
    <source>
        <dbReference type="RuleBase" id="RU351113"/>
    </source>
</evidence>
<dbReference type="PANTHER" id="PTHR21137">
    <property type="entry name" value="ODORANT RECEPTOR"/>
    <property type="match status" value="1"/>
</dbReference>
<proteinExistence type="inferred from homology"/>
<keyword evidence="4 10" id="KW-0812">Transmembrane</keyword>
<sequence>MIPTSTISRLVEICLRLTGIWPNSSIFFRLLWSIVMGTGLIFQYRYLLTHFSVEELPNFIDGLSTTLPYSLLFFKLIILWVNNRIFNTLLKTMSNDWYECSNKYTMIEKAILAYRCSKLVIGLYSIASLLYSIATIDFHKPINDDCRQLLIKMEFPFVFCDSPIYEIVVCVQFIHLMAVVIAISMLDALIVTLMLHIGGQIDIMQQQMEEICSKDDKRDLFTVIIRSLINKHHKIIAFSDNIESLFSLIALMQFVSNTIIICCIGFLIATVSIRQTYSRRYHDVGKDCFFYIAITMEAFIFCFAGEYLSNKSRTIGDTAYESIWYDLEPRDCRILLFVIMRSQKRLTITAGKFMDLSLEGFTTSLKASASYISVLYAMY</sequence>
<evidence type="ECO:0000313" key="11">
    <source>
        <dbReference type="EMBL" id="KAF3054437.1"/>
    </source>
</evidence>
<dbReference type="Pfam" id="PF02949">
    <property type="entry name" value="7tm_6"/>
    <property type="match status" value="1"/>
</dbReference>